<accession>G7VIE4</accession>
<dbReference type="EMBL" id="CP003098">
    <property type="protein sequence ID" value="AET33424.1"/>
    <property type="molecule type" value="Genomic_DNA"/>
</dbReference>
<evidence type="ECO:0000313" key="1">
    <source>
        <dbReference type="EMBL" id="AET33424.1"/>
    </source>
</evidence>
<dbReference type="Proteomes" id="UP000005867">
    <property type="component" value="Chromosome"/>
</dbReference>
<dbReference type="BioCyc" id="PSP1104324:GJSN-1980-MONOMER"/>
<sequence>MSEIETAVDCLKRHDPHHREYYDRNRENIIQKIQRLGDVTRIECPENDTTHRGRKADLFIATSTRRYIIEVKLCLSTSASLGRHILRKAKDTLSLFNEQDAALLVAVDSSKVDDACEKLMTRLRRMFTKGFGVDVGDVTCTPSTLVEGMPYISIRFKRASEALRVLKQFGVTEIGILPL</sequence>
<reference evidence="1 2" key="1">
    <citation type="journal article" date="2012" name="J. Bacteriol.">
        <title>Complete genome sequence of strain 1860, a crenarchaeon of the genus pyrobaculum able to grow with various electron acceptors.</title>
        <authorList>
            <person name="Mardanov A.V."/>
            <person name="Gumerov V.M."/>
            <person name="Slobodkina G.B."/>
            <person name="Beletsky A.V."/>
            <person name="Bonch-Osmolovskaya E.A."/>
            <person name="Ravin N.V."/>
            <person name="Skryabin K.G."/>
        </authorList>
    </citation>
    <scope>NUCLEOTIDE SEQUENCE [LARGE SCALE GENOMIC DNA]</scope>
    <source>
        <strain evidence="1 2">1860</strain>
    </source>
</reference>
<dbReference type="GeneID" id="11596517"/>
<dbReference type="HOGENOM" id="CLU_1500339_0_0_2"/>
<proteinExistence type="predicted"/>
<dbReference type="OrthoDB" id="386269at2157"/>
<evidence type="ECO:0000313" key="2">
    <source>
        <dbReference type="Proteomes" id="UP000005867"/>
    </source>
</evidence>
<organism evidence="1 2">
    <name type="scientific">Pyrobaculum ferrireducens</name>
    <dbReference type="NCBI Taxonomy" id="1104324"/>
    <lineage>
        <taxon>Archaea</taxon>
        <taxon>Thermoproteota</taxon>
        <taxon>Thermoprotei</taxon>
        <taxon>Thermoproteales</taxon>
        <taxon>Thermoproteaceae</taxon>
        <taxon>Pyrobaculum</taxon>
    </lineage>
</organism>
<dbReference type="AlphaFoldDB" id="G7VIE4"/>
<dbReference type="STRING" id="1104324.P186_2028"/>
<protein>
    <submittedName>
        <fullName evidence="1">Uncharacterized protein</fullName>
    </submittedName>
</protein>
<dbReference type="KEGG" id="pyr:P186_2028"/>
<keyword evidence="2" id="KW-1185">Reference proteome</keyword>
<gene>
    <name evidence="1" type="ORF">P186_2028</name>
</gene>
<name>G7VIE4_9CREN</name>
<dbReference type="RefSeq" id="WP_014289249.1">
    <property type="nucleotide sequence ID" value="NC_016645.1"/>
</dbReference>